<proteinExistence type="predicted"/>
<feature type="chain" id="PRO_5038635374" evidence="2">
    <location>
        <begin position="20"/>
        <end position="402"/>
    </location>
</feature>
<sequence>MGRVLLACFLLTFASAVTSSGQSSETGPAGLVKGLEALDGQLRGSLSASERASVHRAKALLVARHFDVPVRDTDYATVFTALDCVSTNIQRARNAARGKARSPAAKAKGCLAGLAEELADGGRAPAALRRDLSKLSKAVGAITTATRKGKAFGAKATALRRRSARFVARHFDGRPVAGVRFSDVFEALECVDVKVESGAVRGAGACARKLRRLLRGNLPPSQGGTSDAPSAPPITFGSDLSGDPVAIPGKYPEDTEFWTRGLTIPRDGTITTFRVRVGANPVDLPIRFSVVEPQPDGRVKVLTTTHPPYQLPGNSPGTYSFQTSNLSFACCKVKQGDIVTIDNRGADQTQDPYVWFARRPGFTTFSYTNPTPGAPTQDPGQFWTPRANEGYDLLVQAVVSPN</sequence>
<reference evidence="3" key="1">
    <citation type="submission" date="2020-02" db="EMBL/GenBank/DDBJ databases">
        <authorList>
            <person name="Meier V. D."/>
        </authorList>
    </citation>
    <scope>NUCLEOTIDE SEQUENCE</scope>
    <source>
        <strain evidence="3">AVDCRST_MAG53</strain>
    </source>
</reference>
<keyword evidence="2" id="KW-0732">Signal</keyword>
<evidence type="ECO:0000256" key="2">
    <source>
        <dbReference type="SAM" id="SignalP"/>
    </source>
</evidence>
<accession>A0A6J4S5X8</accession>
<feature type="signal peptide" evidence="2">
    <location>
        <begin position="1"/>
        <end position="19"/>
    </location>
</feature>
<feature type="compositionally biased region" description="Polar residues" evidence="1">
    <location>
        <begin position="219"/>
        <end position="228"/>
    </location>
</feature>
<organism evidence="3">
    <name type="scientific">uncultured Solirubrobacteraceae bacterium</name>
    <dbReference type="NCBI Taxonomy" id="1162706"/>
    <lineage>
        <taxon>Bacteria</taxon>
        <taxon>Bacillati</taxon>
        <taxon>Actinomycetota</taxon>
        <taxon>Thermoleophilia</taxon>
        <taxon>Solirubrobacterales</taxon>
        <taxon>Solirubrobacteraceae</taxon>
        <taxon>environmental samples</taxon>
    </lineage>
</organism>
<dbReference type="AlphaFoldDB" id="A0A6J4S5X8"/>
<gene>
    <name evidence="3" type="ORF">AVDCRST_MAG53-1008</name>
</gene>
<evidence type="ECO:0000256" key="1">
    <source>
        <dbReference type="SAM" id="MobiDB-lite"/>
    </source>
</evidence>
<evidence type="ECO:0000313" key="3">
    <source>
        <dbReference type="EMBL" id="CAA9486167.1"/>
    </source>
</evidence>
<name>A0A6J4S5X8_9ACTN</name>
<dbReference type="EMBL" id="CADCVR010000034">
    <property type="protein sequence ID" value="CAA9486167.1"/>
    <property type="molecule type" value="Genomic_DNA"/>
</dbReference>
<protein>
    <submittedName>
        <fullName evidence="3">Uncharacterized protein</fullName>
    </submittedName>
</protein>
<feature type="region of interest" description="Disordered" evidence="1">
    <location>
        <begin position="217"/>
        <end position="239"/>
    </location>
</feature>